<protein>
    <submittedName>
        <fullName evidence="9">Response regulator transcription factor</fullName>
    </submittedName>
</protein>
<dbReference type="AlphaFoldDB" id="A0A7C3HQK6"/>
<sequence>MERVLVVEDDPQLAHLVITALEHEGYTALLATNGLDAVQIAPQADLMILDLGLPGLGGLEVIRELREADWSLPILVISAQGTEEIRIRALELGADDYLTKPMSVREMVARVRALLRRSRPEQEITLQDLRIVLKRRQVFQGEKLLELSPTELDLLLTLAQNPGEVWSRERLLQRVWGAERGSTVDERVVDSYVALLRRKLGDDPKTPRYIETVFGQGYRVVIKENHRIR</sequence>
<dbReference type="InterPro" id="IPR011006">
    <property type="entry name" value="CheY-like_superfamily"/>
</dbReference>
<evidence type="ECO:0000256" key="2">
    <source>
        <dbReference type="ARBA" id="ARBA00023015"/>
    </source>
</evidence>
<dbReference type="PANTHER" id="PTHR48111:SF4">
    <property type="entry name" value="DNA-BINDING DUAL TRANSCRIPTIONAL REGULATOR OMPR"/>
    <property type="match status" value="1"/>
</dbReference>
<dbReference type="PROSITE" id="PS50110">
    <property type="entry name" value="RESPONSE_REGULATORY"/>
    <property type="match status" value="1"/>
</dbReference>
<dbReference type="RefSeq" id="WP_409658794.1">
    <property type="nucleotide sequence ID" value="NZ_JBKBUW010000073.1"/>
</dbReference>
<dbReference type="GO" id="GO:0000156">
    <property type="term" value="F:phosphorelay response regulator activity"/>
    <property type="evidence" value="ECO:0007669"/>
    <property type="project" value="TreeGrafter"/>
</dbReference>
<evidence type="ECO:0000256" key="1">
    <source>
        <dbReference type="ARBA" id="ARBA00022553"/>
    </source>
</evidence>
<dbReference type="PROSITE" id="PS51755">
    <property type="entry name" value="OMPR_PHOB"/>
    <property type="match status" value="1"/>
</dbReference>
<dbReference type="SUPFAM" id="SSF52172">
    <property type="entry name" value="CheY-like"/>
    <property type="match status" value="1"/>
</dbReference>
<dbReference type="InterPro" id="IPR001867">
    <property type="entry name" value="OmpR/PhoB-type_DNA-bd"/>
</dbReference>
<dbReference type="Gene3D" id="3.40.50.2300">
    <property type="match status" value="1"/>
</dbReference>
<dbReference type="GO" id="GO:0006355">
    <property type="term" value="P:regulation of DNA-templated transcription"/>
    <property type="evidence" value="ECO:0007669"/>
    <property type="project" value="InterPro"/>
</dbReference>
<reference evidence="9" key="1">
    <citation type="journal article" date="2020" name="mSystems">
        <title>Genome- and Community-Level Interaction Insights into Carbon Utilization and Element Cycling Functions of Hydrothermarchaeota in Hydrothermal Sediment.</title>
        <authorList>
            <person name="Zhou Z."/>
            <person name="Liu Y."/>
            <person name="Xu W."/>
            <person name="Pan J."/>
            <person name="Luo Z.H."/>
            <person name="Li M."/>
        </authorList>
    </citation>
    <scope>NUCLEOTIDE SEQUENCE [LARGE SCALE GENOMIC DNA]</scope>
    <source>
        <strain evidence="9">SpSt-524</strain>
    </source>
</reference>
<dbReference type="GO" id="GO:0032993">
    <property type="term" value="C:protein-DNA complex"/>
    <property type="evidence" value="ECO:0007669"/>
    <property type="project" value="TreeGrafter"/>
</dbReference>
<keyword evidence="1 5" id="KW-0597">Phosphoprotein</keyword>
<dbReference type="InterPro" id="IPR001789">
    <property type="entry name" value="Sig_transdc_resp-reg_receiver"/>
</dbReference>
<feature type="domain" description="OmpR/PhoB-type" evidence="8">
    <location>
        <begin position="121"/>
        <end position="222"/>
    </location>
</feature>
<evidence type="ECO:0000256" key="3">
    <source>
        <dbReference type="ARBA" id="ARBA00023125"/>
    </source>
</evidence>
<keyword evidence="3 6" id="KW-0238">DNA-binding</keyword>
<feature type="domain" description="Response regulatory" evidence="7">
    <location>
        <begin position="3"/>
        <end position="115"/>
    </location>
</feature>
<dbReference type="Pfam" id="PF00072">
    <property type="entry name" value="Response_reg"/>
    <property type="match status" value="1"/>
</dbReference>
<dbReference type="Gene3D" id="6.10.250.690">
    <property type="match status" value="1"/>
</dbReference>
<organism evidence="9">
    <name type="scientific">Meiothermus ruber</name>
    <dbReference type="NCBI Taxonomy" id="277"/>
    <lineage>
        <taxon>Bacteria</taxon>
        <taxon>Thermotogati</taxon>
        <taxon>Deinococcota</taxon>
        <taxon>Deinococci</taxon>
        <taxon>Thermales</taxon>
        <taxon>Thermaceae</taxon>
        <taxon>Meiothermus</taxon>
    </lineage>
</organism>
<keyword evidence="4" id="KW-0804">Transcription</keyword>
<dbReference type="Gene3D" id="1.10.10.10">
    <property type="entry name" value="Winged helix-like DNA-binding domain superfamily/Winged helix DNA-binding domain"/>
    <property type="match status" value="1"/>
</dbReference>
<dbReference type="GO" id="GO:0000976">
    <property type="term" value="F:transcription cis-regulatory region binding"/>
    <property type="evidence" value="ECO:0007669"/>
    <property type="project" value="TreeGrafter"/>
</dbReference>
<evidence type="ECO:0000256" key="6">
    <source>
        <dbReference type="PROSITE-ProRule" id="PRU01091"/>
    </source>
</evidence>
<dbReference type="SMART" id="SM00448">
    <property type="entry name" value="REC"/>
    <property type="match status" value="1"/>
</dbReference>
<dbReference type="CDD" id="cd00383">
    <property type="entry name" value="trans_reg_C"/>
    <property type="match status" value="1"/>
</dbReference>
<evidence type="ECO:0000259" key="7">
    <source>
        <dbReference type="PROSITE" id="PS50110"/>
    </source>
</evidence>
<evidence type="ECO:0000259" key="8">
    <source>
        <dbReference type="PROSITE" id="PS51755"/>
    </source>
</evidence>
<evidence type="ECO:0000256" key="4">
    <source>
        <dbReference type="ARBA" id="ARBA00023163"/>
    </source>
</evidence>
<proteinExistence type="predicted"/>
<keyword evidence="2" id="KW-0805">Transcription regulation</keyword>
<dbReference type="SMART" id="SM00862">
    <property type="entry name" value="Trans_reg_C"/>
    <property type="match status" value="1"/>
</dbReference>
<dbReference type="EMBL" id="DSWI01000008">
    <property type="protein sequence ID" value="HFG19541.1"/>
    <property type="molecule type" value="Genomic_DNA"/>
</dbReference>
<dbReference type="InterPro" id="IPR036388">
    <property type="entry name" value="WH-like_DNA-bd_sf"/>
</dbReference>
<dbReference type="GO" id="GO:0005829">
    <property type="term" value="C:cytosol"/>
    <property type="evidence" value="ECO:0007669"/>
    <property type="project" value="TreeGrafter"/>
</dbReference>
<dbReference type="InterPro" id="IPR039420">
    <property type="entry name" value="WalR-like"/>
</dbReference>
<dbReference type="PANTHER" id="PTHR48111">
    <property type="entry name" value="REGULATOR OF RPOS"/>
    <property type="match status" value="1"/>
</dbReference>
<gene>
    <name evidence="9" type="ORF">ENS82_02330</name>
</gene>
<accession>A0A7C3HQK6</accession>
<dbReference type="Pfam" id="PF00486">
    <property type="entry name" value="Trans_reg_C"/>
    <property type="match status" value="1"/>
</dbReference>
<evidence type="ECO:0000256" key="5">
    <source>
        <dbReference type="PROSITE-ProRule" id="PRU00169"/>
    </source>
</evidence>
<feature type="DNA-binding region" description="OmpR/PhoB-type" evidence="6">
    <location>
        <begin position="121"/>
        <end position="222"/>
    </location>
</feature>
<evidence type="ECO:0000313" key="9">
    <source>
        <dbReference type="EMBL" id="HFG19541.1"/>
    </source>
</evidence>
<name>A0A7C3HQK6_MEIRU</name>
<feature type="modified residue" description="4-aspartylphosphate" evidence="5">
    <location>
        <position position="50"/>
    </location>
</feature>
<comment type="caution">
    <text evidence="9">The sequence shown here is derived from an EMBL/GenBank/DDBJ whole genome shotgun (WGS) entry which is preliminary data.</text>
</comment>